<reference evidence="1" key="1">
    <citation type="submission" date="2020-10" db="EMBL/GenBank/DDBJ databases">
        <title>The Whole-Genome Sequence of Metschnikowia persimmonesis, a Novel Endophytic Yeast Species Isolated from Medicinal Plant Diospyros kaki Thumb.</title>
        <authorList>
            <person name="Rahmat E."/>
            <person name="Kang Y."/>
        </authorList>
    </citation>
    <scope>NUCLEOTIDE SEQUENCE</scope>
    <source>
        <strain evidence="1">KIOM G15050</strain>
    </source>
</reference>
<dbReference type="EMBL" id="JACBPP010000005">
    <property type="protein sequence ID" value="KAF8001242.1"/>
    <property type="molecule type" value="Genomic_DNA"/>
</dbReference>
<dbReference type="OrthoDB" id="10399711at2759"/>
<keyword evidence="2" id="KW-1185">Reference proteome</keyword>
<protein>
    <submittedName>
        <fullName evidence="1">Uncharacterized protein</fullName>
    </submittedName>
</protein>
<organism evidence="1 2">
    <name type="scientific">Metschnikowia pulcherrima</name>
    <dbReference type="NCBI Taxonomy" id="27326"/>
    <lineage>
        <taxon>Eukaryota</taxon>
        <taxon>Fungi</taxon>
        <taxon>Dikarya</taxon>
        <taxon>Ascomycota</taxon>
        <taxon>Saccharomycotina</taxon>
        <taxon>Pichiomycetes</taxon>
        <taxon>Metschnikowiaceae</taxon>
        <taxon>Metschnikowia</taxon>
    </lineage>
</organism>
<accession>A0A8H7LDN7</accession>
<proteinExistence type="predicted"/>
<evidence type="ECO:0000313" key="1">
    <source>
        <dbReference type="EMBL" id="KAF8001242.1"/>
    </source>
</evidence>
<dbReference type="AlphaFoldDB" id="A0A8H7LDN7"/>
<comment type="caution">
    <text evidence="1">The sequence shown here is derived from an EMBL/GenBank/DDBJ whole genome shotgun (WGS) entry which is preliminary data.</text>
</comment>
<sequence length="109" mass="12109">MEIGSLALETYPISKPNWEMYNFIKYLHSFLSDSIALLKDYNANGRPGCHLTYSVIDLNLKLLALCDDFGKPDRLAAGYVDKVIRYALYLPILEAGICQCLSGASTADL</sequence>
<dbReference type="Proteomes" id="UP000649328">
    <property type="component" value="Unassembled WGS sequence"/>
</dbReference>
<evidence type="ECO:0000313" key="2">
    <source>
        <dbReference type="Proteomes" id="UP000649328"/>
    </source>
</evidence>
<name>A0A8H7LDN7_9ASCO</name>
<gene>
    <name evidence="1" type="ORF">HF325_003743</name>
</gene>